<dbReference type="SMART" id="SM00368">
    <property type="entry name" value="LRR_RI"/>
    <property type="match status" value="6"/>
</dbReference>
<comment type="caution">
    <text evidence="2">The sequence shown here is derived from an EMBL/GenBank/DDBJ whole genome shotgun (WGS) entry which is preliminary data.</text>
</comment>
<protein>
    <recommendedName>
        <fullName evidence="4">Leucine rich repeat containing 31</fullName>
    </recommendedName>
</protein>
<dbReference type="Pfam" id="PF13516">
    <property type="entry name" value="LRR_6"/>
    <property type="match status" value="1"/>
</dbReference>
<sequence>MDKREVKGSEKKRDEGILKRSPFDLLFNQIQRKTSNADKRKSSSVSRFFRGLEADKSKSEDEKENKENEESDCQPDVPKKDGNYDASATEKQNSILEISSGWEKVKQFMEKFEKKPNINCLNLNNCGLTASDIMELVTLLPFLPELEEFDISWNDFVGGALKPVAIQLHHIGKLKILKMNNCRLTTDDIEALGESLDYVPYLENLDLSRNGNVGGNLHLLTSKFQRNCKLKVLKLTDCNLTSEDGTFLAKALGVMHNLEMLDLSMNTSLGSSLENIAQELKNIPCLRGLKLQMCGLNQDSLQFLSAAFKVLTELRKLDLSSNKAIGGGFPNSSAELSTLKQLQVLDIHKCGITENDMAALTQVVPLLSSLEVLNISSNRQIGGFSLNLFSRLRFLPKLKSVCVSHCALTEEAFAALAETLFHLLELEQLDLSWNKCVGGQLTKLLDTLKHTTALRELKLSSCNLVDKDVAVLASLAQTGHLGTLQKLDLSYNIAVSGDGWSSFFQCLVAMTDLAELDFSLQPSASQECGTWINSLLENVKKMPNLKELGMQRWAFTAAQLGQLESFKKDNKRNIEID</sequence>
<reference evidence="2" key="1">
    <citation type="journal article" date="2022" name="bioRxiv">
        <title>Sequencing and chromosome-scale assembly of the giantPleurodeles waltlgenome.</title>
        <authorList>
            <person name="Brown T."/>
            <person name="Elewa A."/>
            <person name="Iarovenko S."/>
            <person name="Subramanian E."/>
            <person name="Araus A.J."/>
            <person name="Petzold A."/>
            <person name="Susuki M."/>
            <person name="Suzuki K.-i.T."/>
            <person name="Hayashi T."/>
            <person name="Toyoda A."/>
            <person name="Oliveira C."/>
            <person name="Osipova E."/>
            <person name="Leigh N.D."/>
            <person name="Simon A."/>
            <person name="Yun M.H."/>
        </authorList>
    </citation>
    <scope>NUCLEOTIDE SEQUENCE</scope>
    <source>
        <strain evidence="2">20211129_DDA</strain>
        <tissue evidence="2">Liver</tissue>
    </source>
</reference>
<dbReference type="SMART" id="SM00367">
    <property type="entry name" value="LRR_CC"/>
    <property type="match status" value="5"/>
</dbReference>
<dbReference type="InterPro" id="IPR006553">
    <property type="entry name" value="Leu-rich_rpt_Cys-con_subtyp"/>
</dbReference>
<keyword evidence="3" id="KW-1185">Reference proteome</keyword>
<dbReference type="SUPFAM" id="SSF52047">
    <property type="entry name" value="RNI-like"/>
    <property type="match status" value="2"/>
</dbReference>
<evidence type="ECO:0000256" key="1">
    <source>
        <dbReference type="SAM" id="MobiDB-lite"/>
    </source>
</evidence>
<evidence type="ECO:0000313" key="2">
    <source>
        <dbReference type="EMBL" id="KAJ1087851.1"/>
    </source>
</evidence>
<dbReference type="InterPro" id="IPR032675">
    <property type="entry name" value="LRR_dom_sf"/>
</dbReference>
<feature type="region of interest" description="Disordered" evidence="1">
    <location>
        <begin position="52"/>
        <end position="86"/>
    </location>
</feature>
<dbReference type="PANTHER" id="PTHR24109:SF3">
    <property type="entry name" value="LEUCINE-RICH REPEAT-CONTAINING PROTEIN 31"/>
    <property type="match status" value="1"/>
</dbReference>
<gene>
    <name evidence="2" type="ORF">NDU88_001014</name>
</gene>
<dbReference type="EMBL" id="JANPWB010000015">
    <property type="protein sequence ID" value="KAJ1087851.1"/>
    <property type="molecule type" value="Genomic_DNA"/>
</dbReference>
<dbReference type="Proteomes" id="UP001066276">
    <property type="component" value="Chromosome 11"/>
</dbReference>
<accession>A0AAV7L8B6</accession>
<dbReference type="Gene3D" id="3.80.10.10">
    <property type="entry name" value="Ribonuclease Inhibitor"/>
    <property type="match status" value="2"/>
</dbReference>
<evidence type="ECO:0000313" key="3">
    <source>
        <dbReference type="Proteomes" id="UP001066276"/>
    </source>
</evidence>
<proteinExistence type="predicted"/>
<dbReference type="InterPro" id="IPR001611">
    <property type="entry name" value="Leu-rich_rpt"/>
</dbReference>
<feature type="compositionally biased region" description="Basic and acidic residues" evidence="1">
    <location>
        <begin position="52"/>
        <end position="68"/>
    </location>
</feature>
<dbReference type="AlphaFoldDB" id="A0AAV7L8B6"/>
<organism evidence="2 3">
    <name type="scientific">Pleurodeles waltl</name>
    <name type="common">Iberian ribbed newt</name>
    <dbReference type="NCBI Taxonomy" id="8319"/>
    <lineage>
        <taxon>Eukaryota</taxon>
        <taxon>Metazoa</taxon>
        <taxon>Chordata</taxon>
        <taxon>Craniata</taxon>
        <taxon>Vertebrata</taxon>
        <taxon>Euteleostomi</taxon>
        <taxon>Amphibia</taxon>
        <taxon>Batrachia</taxon>
        <taxon>Caudata</taxon>
        <taxon>Salamandroidea</taxon>
        <taxon>Salamandridae</taxon>
        <taxon>Pleurodelinae</taxon>
        <taxon>Pleurodeles</taxon>
    </lineage>
</organism>
<name>A0AAV7L8B6_PLEWA</name>
<dbReference type="PANTHER" id="PTHR24109">
    <property type="entry name" value="LEUCINE-RICH REPEAT-CONTAINING PROTEIN 31"/>
    <property type="match status" value="1"/>
</dbReference>
<evidence type="ECO:0008006" key="4">
    <source>
        <dbReference type="Google" id="ProtNLM"/>
    </source>
</evidence>
<dbReference type="InterPro" id="IPR042419">
    <property type="entry name" value="LRC31"/>
</dbReference>